<feature type="domain" description="Calcineurin-like phosphoesterase" evidence="1">
    <location>
        <begin position="21"/>
        <end position="215"/>
    </location>
</feature>
<name>A0A7S4MMV8_9EUKA</name>
<dbReference type="EMBL" id="HBKP01019161">
    <property type="protein sequence ID" value="CAE2231849.1"/>
    <property type="molecule type" value="Transcribed_RNA"/>
</dbReference>
<dbReference type="Gene3D" id="3.60.21.10">
    <property type="match status" value="1"/>
</dbReference>
<proteinExistence type="predicted"/>
<dbReference type="SUPFAM" id="SSF56300">
    <property type="entry name" value="Metallo-dependent phosphatases"/>
    <property type="match status" value="1"/>
</dbReference>
<evidence type="ECO:0000313" key="2">
    <source>
        <dbReference type="EMBL" id="CAE2231849.1"/>
    </source>
</evidence>
<gene>
    <name evidence="2" type="ORF">VSP0166_LOCUS13580</name>
</gene>
<dbReference type="Pfam" id="PF00149">
    <property type="entry name" value="Metallophos"/>
    <property type="match status" value="1"/>
</dbReference>
<evidence type="ECO:0000259" key="1">
    <source>
        <dbReference type="Pfam" id="PF00149"/>
    </source>
</evidence>
<dbReference type="CDD" id="cd07379">
    <property type="entry name" value="MPP_239FB"/>
    <property type="match status" value="1"/>
</dbReference>
<protein>
    <recommendedName>
        <fullName evidence="1">Calcineurin-like phosphoesterase domain-containing protein</fullName>
    </recommendedName>
</protein>
<organism evidence="2">
    <name type="scientific">Vannella robusta</name>
    <dbReference type="NCBI Taxonomy" id="1487602"/>
    <lineage>
        <taxon>Eukaryota</taxon>
        <taxon>Amoebozoa</taxon>
        <taxon>Discosea</taxon>
        <taxon>Flabellinia</taxon>
        <taxon>Vannellidae</taxon>
        <taxon>Vannella</taxon>
    </lineage>
</organism>
<dbReference type="PANTHER" id="PTHR12905">
    <property type="entry name" value="METALLOPHOSPHOESTERASE"/>
    <property type="match status" value="1"/>
</dbReference>
<dbReference type="GO" id="GO:0016787">
    <property type="term" value="F:hydrolase activity"/>
    <property type="evidence" value="ECO:0007669"/>
    <property type="project" value="InterPro"/>
</dbReference>
<sequence>MSGELSFVEVPSYGTGDSRVRIVHISDTHKSHNRYLSSIPDGDILIHSGDFAQRMKTEGFEEKMEDFNNFLGALPHKHKIFVAGNHEIALNNYTKKEIQKMLPNCVYLQDSSVKLMGIKFYGSPWTTSSRMGFSCPRAEIKKKWKKIPRSTDILITHMPPFNILDLAFSSKALDNSTCSTCGKSHERYRHWGSNSLLERVETVKPKFHLFGHVHDDPGFKRVGDTTFVNSAVDLKGIGHYFDYNV</sequence>
<dbReference type="AlphaFoldDB" id="A0A7S4MMV8"/>
<dbReference type="InterPro" id="IPR004843">
    <property type="entry name" value="Calcineurin-like_PHP"/>
</dbReference>
<dbReference type="PANTHER" id="PTHR12905:SF0">
    <property type="entry name" value="CALCINEURIN-LIKE PHOSPHOESTERASE DOMAIN-CONTAINING PROTEIN"/>
    <property type="match status" value="1"/>
</dbReference>
<dbReference type="InterPro" id="IPR029052">
    <property type="entry name" value="Metallo-depent_PP-like"/>
</dbReference>
<dbReference type="InterPro" id="IPR051693">
    <property type="entry name" value="UPF0046_metallophosphoest"/>
</dbReference>
<accession>A0A7S4MMV8</accession>
<reference evidence="2" key="1">
    <citation type="submission" date="2021-01" db="EMBL/GenBank/DDBJ databases">
        <authorList>
            <person name="Corre E."/>
            <person name="Pelletier E."/>
            <person name="Niang G."/>
            <person name="Scheremetjew M."/>
            <person name="Finn R."/>
            <person name="Kale V."/>
            <person name="Holt S."/>
            <person name="Cochrane G."/>
            <person name="Meng A."/>
            <person name="Brown T."/>
            <person name="Cohen L."/>
        </authorList>
    </citation>
    <scope>NUCLEOTIDE SEQUENCE</scope>
    <source>
        <strain evidence="2">DIVA3 518/3/11/1/6</strain>
    </source>
</reference>